<accession>X1MG72</accession>
<keyword evidence="1" id="KW-0472">Membrane</keyword>
<comment type="caution">
    <text evidence="2">The sequence shown here is derived from an EMBL/GenBank/DDBJ whole genome shotgun (WGS) entry which is preliminary data.</text>
</comment>
<name>X1MG72_9ZZZZ</name>
<dbReference type="EMBL" id="BARV01004289">
    <property type="protein sequence ID" value="GAI17061.1"/>
    <property type="molecule type" value="Genomic_DNA"/>
</dbReference>
<keyword evidence="1" id="KW-0812">Transmembrane</keyword>
<keyword evidence="1" id="KW-1133">Transmembrane helix</keyword>
<evidence type="ECO:0000256" key="1">
    <source>
        <dbReference type="SAM" id="Phobius"/>
    </source>
</evidence>
<reference evidence="2" key="1">
    <citation type="journal article" date="2014" name="Front. Microbiol.">
        <title>High frequency of phylogenetically diverse reductive dehalogenase-homologous genes in deep subseafloor sedimentary metagenomes.</title>
        <authorList>
            <person name="Kawai M."/>
            <person name="Futagami T."/>
            <person name="Toyoda A."/>
            <person name="Takaki Y."/>
            <person name="Nishi S."/>
            <person name="Hori S."/>
            <person name="Arai W."/>
            <person name="Tsubouchi T."/>
            <person name="Morono Y."/>
            <person name="Uchiyama I."/>
            <person name="Ito T."/>
            <person name="Fujiyama A."/>
            <person name="Inagaki F."/>
            <person name="Takami H."/>
        </authorList>
    </citation>
    <scope>NUCLEOTIDE SEQUENCE</scope>
    <source>
        <strain evidence="2">Expedition CK06-06</strain>
    </source>
</reference>
<feature type="non-terminal residue" evidence="2">
    <location>
        <position position="48"/>
    </location>
</feature>
<gene>
    <name evidence="2" type="ORF">S06H3_09632</name>
</gene>
<proteinExistence type="predicted"/>
<evidence type="ECO:0000313" key="2">
    <source>
        <dbReference type="EMBL" id="GAI17061.1"/>
    </source>
</evidence>
<organism evidence="2">
    <name type="scientific">marine sediment metagenome</name>
    <dbReference type="NCBI Taxonomy" id="412755"/>
    <lineage>
        <taxon>unclassified sequences</taxon>
        <taxon>metagenomes</taxon>
        <taxon>ecological metagenomes</taxon>
    </lineage>
</organism>
<protein>
    <submittedName>
        <fullName evidence="2">Uncharacterized protein</fullName>
    </submittedName>
</protein>
<sequence length="48" mass="5595">MRLYYNLKLLTLISLAILSLASILLVNLLYKPDHGDNVRQYFDDDLLL</sequence>
<feature type="transmembrane region" description="Helical" evidence="1">
    <location>
        <begin position="12"/>
        <end position="30"/>
    </location>
</feature>
<dbReference type="AlphaFoldDB" id="X1MG72"/>